<dbReference type="InterPro" id="IPR009722">
    <property type="entry name" value="YjiK/CarP"/>
</dbReference>
<evidence type="ECO:0000256" key="2">
    <source>
        <dbReference type="ARBA" id="ARBA00022475"/>
    </source>
</evidence>
<comment type="subcellular location">
    <subcellularLocation>
        <location evidence="1">Cell membrane</location>
    </subcellularLocation>
</comment>
<dbReference type="Proteomes" id="UP000184050">
    <property type="component" value="Unassembled WGS sequence"/>
</dbReference>
<keyword evidence="3" id="KW-0472">Membrane</keyword>
<evidence type="ECO:0000256" key="3">
    <source>
        <dbReference type="ARBA" id="ARBA00023136"/>
    </source>
</evidence>
<dbReference type="EMBL" id="FQZE01000061">
    <property type="protein sequence ID" value="SHK07567.1"/>
    <property type="molecule type" value="Genomic_DNA"/>
</dbReference>
<organism evidence="4 5">
    <name type="scientific">Tangfeifania diversioriginum</name>
    <dbReference type="NCBI Taxonomy" id="1168035"/>
    <lineage>
        <taxon>Bacteria</taxon>
        <taxon>Pseudomonadati</taxon>
        <taxon>Bacteroidota</taxon>
        <taxon>Bacteroidia</taxon>
        <taxon>Marinilabiliales</taxon>
        <taxon>Prolixibacteraceae</taxon>
        <taxon>Tangfeifania</taxon>
    </lineage>
</organism>
<proteinExistence type="predicted"/>
<protein>
    <submittedName>
        <fullName evidence="4">Uncharacterized protein YjiK</fullName>
    </submittedName>
</protein>
<evidence type="ECO:0000256" key="1">
    <source>
        <dbReference type="ARBA" id="ARBA00004236"/>
    </source>
</evidence>
<evidence type="ECO:0000313" key="5">
    <source>
        <dbReference type="Proteomes" id="UP000184050"/>
    </source>
</evidence>
<dbReference type="Gene3D" id="3.10.450.360">
    <property type="match status" value="1"/>
</dbReference>
<name>A0A1M6PI33_9BACT</name>
<dbReference type="RefSeq" id="WP_175552583.1">
    <property type="nucleotide sequence ID" value="NZ_FQZE01000061.1"/>
</dbReference>
<accession>A0A1M6PI33</accession>
<dbReference type="SUPFAM" id="SSF160574">
    <property type="entry name" value="BT0923-like"/>
    <property type="match status" value="1"/>
</dbReference>
<sequence>MKISIYTLFLIAMLAGCSHTSKDNTWAAKIEEICPGAEIVEVEHKEGYSEIEYLCNGEKFEVGLDENFEIIYTEKRADIPDEVLEKIRKKLDKAYQGWKIDEWHIVEIKDTASIKVELLRNGIEQNVYFSLDGKYFRPLNVAGSDKWTSEQLALEFQHKKLPYNFLLPDKVFDLPEKLREISGIEMITENEIFMVQDELGALFKYDLEKETVVEMLRFTDEGDFEDLALSNETAYVLRSDGAIFTFNYKKFNGKAEATSVPVQSTNIEGLFFEPTKNQLLMASKNEPVNGAADERPIYQLATDELNRPEISFFVNNNQINNLFSEKYPGLVAPGNEVVLNPSAIAVHPLTDEIYVLSASDRLLAIFSNKQLVEIIPLPSDMYHKPEGLTFSKSGDLYISSEGIKNGYVNGQVFHFSN</sequence>
<dbReference type="AlphaFoldDB" id="A0A1M6PI33"/>
<gene>
    <name evidence="4" type="ORF">SAMN05444280_1612</name>
</gene>
<keyword evidence="5" id="KW-1185">Reference proteome</keyword>
<dbReference type="SUPFAM" id="SSF101898">
    <property type="entry name" value="NHL repeat"/>
    <property type="match status" value="1"/>
</dbReference>
<reference evidence="4 5" key="1">
    <citation type="submission" date="2016-11" db="EMBL/GenBank/DDBJ databases">
        <authorList>
            <person name="Jaros S."/>
            <person name="Januszkiewicz K."/>
            <person name="Wedrychowicz H."/>
        </authorList>
    </citation>
    <scope>NUCLEOTIDE SEQUENCE [LARGE SCALE GENOMIC DNA]</scope>
    <source>
        <strain evidence="4 5">DSM 27063</strain>
    </source>
</reference>
<dbReference type="GO" id="GO:0005886">
    <property type="term" value="C:plasma membrane"/>
    <property type="evidence" value="ECO:0007669"/>
    <property type="project" value="UniProtKB-SubCell"/>
</dbReference>
<keyword evidence="2" id="KW-1003">Cell membrane</keyword>
<dbReference type="PROSITE" id="PS51257">
    <property type="entry name" value="PROKAR_LIPOPROTEIN"/>
    <property type="match status" value="1"/>
</dbReference>
<dbReference type="STRING" id="1168035.SAMN05444280_1612"/>
<dbReference type="Pfam" id="PF06977">
    <property type="entry name" value="SdiA-regulated"/>
    <property type="match status" value="1"/>
</dbReference>
<evidence type="ECO:0000313" key="4">
    <source>
        <dbReference type="EMBL" id="SHK07567.1"/>
    </source>
</evidence>